<name>A0A1L3KN59_9RHAB</name>
<evidence type="ECO:0000313" key="2">
    <source>
        <dbReference type="Proteomes" id="UP000203224"/>
    </source>
</evidence>
<dbReference type="RefSeq" id="YP_009337812.1">
    <property type="nucleotide sequence ID" value="NC_033267.1"/>
</dbReference>
<organism evidence="1">
    <name type="scientific">Hubei rhabdo-like virus 9</name>
    <dbReference type="NCBI Taxonomy" id="1923193"/>
    <lineage>
        <taxon>Viruses</taxon>
        <taxon>Riboviria</taxon>
        <taxon>Orthornavirae</taxon>
        <taxon>Negarnaviricota</taxon>
        <taxon>Haploviricotina</taxon>
        <taxon>Monjiviricetes</taxon>
        <taxon>Mononegavirales</taxon>
        <taxon>Rhabdoviridae</taxon>
        <taxon>Deltarhabdovirinae</taxon>
        <taxon>Betanemrhavirus</taxon>
        <taxon>Betanemrhavirus hubei</taxon>
    </lineage>
</organism>
<dbReference type="KEGG" id="vg:30855463"/>
<proteinExistence type="predicted"/>
<keyword evidence="2" id="KW-1185">Reference proteome</keyword>
<dbReference type="Proteomes" id="UP000203224">
    <property type="component" value="Segment"/>
</dbReference>
<sequence>MSSYLVMSVEGVVSTDFEASLDRQIGLNRLIHEVLVRTTPRIPEWCRIPVGCVVAYIVDRSHQTTEPIPTPYGEKVGFHAVGLGAGGYAVLHDSKHSIDRQHFHSVFEDATMKDNTFQSMKSSLKWTLTVVDGVTPANLVATGKIILDPRVDADRLRVLAKLPSRGVAGPSGLMKLFTRGNK</sequence>
<dbReference type="GeneID" id="30855463"/>
<evidence type="ECO:0000313" key="1">
    <source>
        <dbReference type="EMBL" id="APG78817.1"/>
    </source>
</evidence>
<dbReference type="EMBL" id="KX884448">
    <property type="protein sequence ID" value="APG78817.1"/>
    <property type="molecule type" value="Genomic_RNA"/>
</dbReference>
<reference evidence="1" key="1">
    <citation type="journal article" date="2016" name="Nature">
        <title>Redefining the invertebrate RNA virosphere.</title>
        <authorList>
            <person name="Shi M."/>
            <person name="Lin X.D."/>
            <person name="Tian J.H."/>
            <person name="Chen L.J."/>
            <person name="Chen X."/>
            <person name="Li C.X."/>
            <person name="Qin X.C."/>
            <person name="Li J."/>
            <person name="Cao J.P."/>
            <person name="Eden J.S."/>
            <person name="Buchmann J."/>
            <person name="Wang W."/>
            <person name="Xu J."/>
            <person name="Holmes E.C."/>
            <person name="Zhang Y.Z."/>
        </authorList>
    </citation>
    <scope>NUCLEOTIDE SEQUENCE [LARGE SCALE GENOMIC DNA]</scope>
    <source>
        <strain evidence="1">WHZHC73015</strain>
    </source>
</reference>
<protein>
    <submittedName>
        <fullName evidence="1">Uncharacterized protein</fullName>
    </submittedName>
</protein>
<accession>A0A1L3KN59</accession>